<organism evidence="1 2">
    <name type="scientific">Azotobacter vinelandii (strain DJ / ATCC BAA-1303)</name>
    <dbReference type="NCBI Taxonomy" id="322710"/>
    <lineage>
        <taxon>Bacteria</taxon>
        <taxon>Pseudomonadati</taxon>
        <taxon>Pseudomonadota</taxon>
        <taxon>Gammaproteobacteria</taxon>
        <taxon>Pseudomonadales</taxon>
        <taxon>Pseudomonadaceae</taxon>
        <taxon>Azotobacter</taxon>
    </lineage>
</organism>
<name>C1DL00_AZOVD</name>
<accession>C1DL00</accession>
<dbReference type="Proteomes" id="UP000002424">
    <property type="component" value="Chromosome"/>
</dbReference>
<keyword evidence="2" id="KW-1185">Reference proteome</keyword>
<proteinExistence type="predicted"/>
<protein>
    <submittedName>
        <fullName evidence="1">Uncharacterized protein</fullName>
    </submittedName>
</protein>
<dbReference type="HOGENOM" id="CLU_3420782_0_0_6"/>
<dbReference type="EMBL" id="CP001157">
    <property type="protein sequence ID" value="ACO79002.1"/>
    <property type="molecule type" value="Genomic_DNA"/>
</dbReference>
<dbReference type="AlphaFoldDB" id="C1DL00"/>
<dbReference type="EnsemblBacteria" id="ACO79002">
    <property type="protein sequence ID" value="ACO79002"/>
    <property type="gene ID" value="Avin_28300"/>
</dbReference>
<dbReference type="KEGG" id="avn:Avin_28300"/>
<reference evidence="1 2" key="1">
    <citation type="journal article" date="2009" name="J. Bacteriol.">
        <title>Genome sequence of Azotobacter vinelandii, an obligate aerobe specialized to support diverse anaerobic metabolic processes.</title>
        <authorList>
            <person name="Setubal J.C."/>
            <person name="dos Santos P."/>
            <person name="Goldman B.S."/>
            <person name="Ertesvag H."/>
            <person name="Espin G."/>
            <person name="Rubio L.M."/>
            <person name="Valla S."/>
            <person name="Almeida N.F."/>
            <person name="Balasubramanian D."/>
            <person name="Cromes L."/>
            <person name="Curatti L."/>
            <person name="Du Z."/>
            <person name="Godsy E."/>
            <person name="Goodner B."/>
            <person name="Hellner-Burris K."/>
            <person name="Hernandez J.A."/>
            <person name="Houmiel K."/>
            <person name="Imperial J."/>
            <person name="Kennedy C."/>
            <person name="Larson T.J."/>
            <person name="Latreille P."/>
            <person name="Ligon L.S."/>
            <person name="Lu J."/>
            <person name="Maerk M."/>
            <person name="Miller N.M."/>
            <person name="Norton S."/>
            <person name="O'Carroll I.P."/>
            <person name="Paulsen I."/>
            <person name="Raulfs E.C."/>
            <person name="Roemer R."/>
            <person name="Rosser J."/>
            <person name="Segura D."/>
            <person name="Slater S."/>
            <person name="Stricklin S.L."/>
            <person name="Studholme D.J."/>
            <person name="Sun J."/>
            <person name="Viana C.J."/>
            <person name="Wallin E."/>
            <person name="Wang B."/>
            <person name="Wheeler C."/>
            <person name="Zhu H."/>
            <person name="Dean D.R."/>
            <person name="Dixon R."/>
            <person name="Wood D."/>
        </authorList>
    </citation>
    <scope>NUCLEOTIDE SEQUENCE [LARGE SCALE GENOMIC DNA]</scope>
    <source>
        <strain evidence="2">DJ / ATCC BAA-1303</strain>
    </source>
</reference>
<gene>
    <name evidence="1" type="ordered locus">Avin_28300</name>
</gene>
<evidence type="ECO:0000313" key="2">
    <source>
        <dbReference type="Proteomes" id="UP000002424"/>
    </source>
</evidence>
<sequence>MEEAIYLQMKADALNAGCPASADP</sequence>
<evidence type="ECO:0000313" key="1">
    <source>
        <dbReference type="EMBL" id="ACO79002.1"/>
    </source>
</evidence>